<dbReference type="EnsemblPlants" id="AES71078">
    <property type="protein sequence ID" value="AES71078"/>
    <property type="gene ID" value="MTR_3g069840"/>
</dbReference>
<dbReference type="EMBL" id="CM001219">
    <property type="protein sequence ID" value="AES71078.1"/>
    <property type="molecule type" value="Genomic_DNA"/>
</dbReference>
<reference evidence="2" key="3">
    <citation type="submission" date="2015-04" db="UniProtKB">
        <authorList>
            <consortium name="EnsemblPlants"/>
        </authorList>
    </citation>
    <scope>IDENTIFICATION</scope>
    <source>
        <strain evidence="2">cv. Jemalong A17</strain>
    </source>
</reference>
<reference evidence="1 3" key="2">
    <citation type="journal article" date="2014" name="BMC Genomics">
        <title>An improved genome release (version Mt4.0) for the model legume Medicago truncatula.</title>
        <authorList>
            <person name="Tang H."/>
            <person name="Krishnakumar V."/>
            <person name="Bidwell S."/>
            <person name="Rosen B."/>
            <person name="Chan A."/>
            <person name="Zhou S."/>
            <person name="Gentzbittel L."/>
            <person name="Childs K.L."/>
            <person name="Yandell M."/>
            <person name="Gundlach H."/>
            <person name="Mayer K.F."/>
            <person name="Schwartz D.C."/>
            <person name="Town C.D."/>
        </authorList>
    </citation>
    <scope>GENOME REANNOTATION</scope>
    <source>
        <strain evidence="2 3">cv. Jemalong A17</strain>
    </source>
</reference>
<sequence length="62" mass="6813">MTSTKPLNLFHDLGTFTGDHRAGSCCSRAGKLKVGVKERETEIQGWLCHFLSFAAKLNNSDS</sequence>
<evidence type="ECO:0000313" key="3">
    <source>
        <dbReference type="Proteomes" id="UP000002051"/>
    </source>
</evidence>
<protein>
    <submittedName>
        <fullName evidence="1 2">Uncharacterized protein</fullName>
    </submittedName>
</protein>
<evidence type="ECO:0000313" key="2">
    <source>
        <dbReference type="EnsemblPlants" id="AES71078"/>
    </source>
</evidence>
<accession>G7JAL4</accession>
<name>G7JAL4_MEDTR</name>
<keyword evidence="3" id="KW-1185">Reference proteome</keyword>
<evidence type="ECO:0000313" key="1">
    <source>
        <dbReference type="EMBL" id="AES71078.1"/>
    </source>
</evidence>
<dbReference type="Proteomes" id="UP000002051">
    <property type="component" value="Chromosome 3"/>
</dbReference>
<proteinExistence type="predicted"/>
<dbReference type="AlphaFoldDB" id="G7JAL4"/>
<reference evidence="1 3" key="1">
    <citation type="journal article" date="2011" name="Nature">
        <title>The Medicago genome provides insight into the evolution of rhizobial symbioses.</title>
        <authorList>
            <person name="Young N.D."/>
            <person name="Debelle F."/>
            <person name="Oldroyd G.E."/>
            <person name="Geurts R."/>
            <person name="Cannon S.B."/>
            <person name="Udvardi M.K."/>
            <person name="Benedito V.A."/>
            <person name="Mayer K.F."/>
            <person name="Gouzy J."/>
            <person name="Schoof H."/>
            <person name="Van de Peer Y."/>
            <person name="Proost S."/>
            <person name="Cook D.R."/>
            <person name="Meyers B.C."/>
            <person name="Spannagl M."/>
            <person name="Cheung F."/>
            <person name="De Mita S."/>
            <person name="Krishnakumar V."/>
            <person name="Gundlach H."/>
            <person name="Zhou S."/>
            <person name="Mudge J."/>
            <person name="Bharti A.K."/>
            <person name="Murray J.D."/>
            <person name="Naoumkina M.A."/>
            <person name="Rosen B."/>
            <person name="Silverstein K.A."/>
            <person name="Tang H."/>
            <person name="Rombauts S."/>
            <person name="Zhao P.X."/>
            <person name="Zhou P."/>
            <person name="Barbe V."/>
            <person name="Bardou P."/>
            <person name="Bechner M."/>
            <person name="Bellec A."/>
            <person name="Berger A."/>
            <person name="Berges H."/>
            <person name="Bidwell S."/>
            <person name="Bisseling T."/>
            <person name="Choisne N."/>
            <person name="Couloux A."/>
            <person name="Denny R."/>
            <person name="Deshpande S."/>
            <person name="Dai X."/>
            <person name="Doyle J.J."/>
            <person name="Dudez A.M."/>
            <person name="Farmer A.D."/>
            <person name="Fouteau S."/>
            <person name="Franken C."/>
            <person name="Gibelin C."/>
            <person name="Gish J."/>
            <person name="Goldstein S."/>
            <person name="Gonzalez A.J."/>
            <person name="Green P.J."/>
            <person name="Hallab A."/>
            <person name="Hartog M."/>
            <person name="Hua A."/>
            <person name="Humphray S.J."/>
            <person name="Jeong D.H."/>
            <person name="Jing Y."/>
            <person name="Jocker A."/>
            <person name="Kenton S.M."/>
            <person name="Kim D.J."/>
            <person name="Klee K."/>
            <person name="Lai H."/>
            <person name="Lang C."/>
            <person name="Lin S."/>
            <person name="Macmil S.L."/>
            <person name="Magdelenat G."/>
            <person name="Matthews L."/>
            <person name="McCorrison J."/>
            <person name="Monaghan E.L."/>
            <person name="Mun J.H."/>
            <person name="Najar F.Z."/>
            <person name="Nicholson C."/>
            <person name="Noirot C."/>
            <person name="O'Bleness M."/>
            <person name="Paule C.R."/>
            <person name="Poulain J."/>
            <person name="Prion F."/>
            <person name="Qin B."/>
            <person name="Qu C."/>
            <person name="Retzel E.F."/>
            <person name="Riddle C."/>
            <person name="Sallet E."/>
            <person name="Samain S."/>
            <person name="Samson N."/>
            <person name="Sanders I."/>
            <person name="Saurat O."/>
            <person name="Scarpelli C."/>
            <person name="Schiex T."/>
            <person name="Segurens B."/>
            <person name="Severin A.J."/>
            <person name="Sherrier D.J."/>
            <person name="Shi R."/>
            <person name="Sims S."/>
            <person name="Singer S.R."/>
            <person name="Sinharoy S."/>
            <person name="Sterck L."/>
            <person name="Viollet A."/>
            <person name="Wang B.B."/>
            <person name="Wang K."/>
            <person name="Wang M."/>
            <person name="Wang X."/>
            <person name="Warfsmann J."/>
            <person name="Weissenbach J."/>
            <person name="White D.D."/>
            <person name="White J.D."/>
            <person name="Wiley G.B."/>
            <person name="Wincker P."/>
            <person name="Xing Y."/>
            <person name="Yang L."/>
            <person name="Yao Z."/>
            <person name="Ying F."/>
            <person name="Zhai J."/>
            <person name="Zhou L."/>
            <person name="Zuber A."/>
            <person name="Denarie J."/>
            <person name="Dixon R.A."/>
            <person name="May G.D."/>
            <person name="Schwartz D.C."/>
            <person name="Rogers J."/>
            <person name="Quetier F."/>
            <person name="Town C.D."/>
            <person name="Roe B.A."/>
        </authorList>
    </citation>
    <scope>NUCLEOTIDE SEQUENCE [LARGE SCALE GENOMIC DNA]</scope>
    <source>
        <strain evidence="1">A17</strain>
        <strain evidence="2 3">cv. Jemalong A17</strain>
    </source>
</reference>
<organism evidence="1 3">
    <name type="scientific">Medicago truncatula</name>
    <name type="common">Barrel medic</name>
    <name type="synonym">Medicago tribuloides</name>
    <dbReference type="NCBI Taxonomy" id="3880"/>
    <lineage>
        <taxon>Eukaryota</taxon>
        <taxon>Viridiplantae</taxon>
        <taxon>Streptophyta</taxon>
        <taxon>Embryophyta</taxon>
        <taxon>Tracheophyta</taxon>
        <taxon>Spermatophyta</taxon>
        <taxon>Magnoliopsida</taxon>
        <taxon>eudicotyledons</taxon>
        <taxon>Gunneridae</taxon>
        <taxon>Pentapetalae</taxon>
        <taxon>rosids</taxon>
        <taxon>fabids</taxon>
        <taxon>Fabales</taxon>
        <taxon>Fabaceae</taxon>
        <taxon>Papilionoideae</taxon>
        <taxon>50 kb inversion clade</taxon>
        <taxon>NPAAA clade</taxon>
        <taxon>Hologalegina</taxon>
        <taxon>IRL clade</taxon>
        <taxon>Trifolieae</taxon>
        <taxon>Medicago</taxon>
    </lineage>
</organism>
<dbReference type="HOGENOM" id="CLU_2907452_0_0_1"/>
<dbReference type="PaxDb" id="3880-AES71078"/>
<gene>
    <name evidence="1" type="ordered locus">MTR_3g069840</name>
</gene>